<feature type="compositionally biased region" description="Low complexity" evidence="16">
    <location>
        <begin position="2702"/>
        <end position="2724"/>
    </location>
</feature>
<dbReference type="PROSITE" id="PS00232">
    <property type="entry name" value="CADHERIN_1"/>
    <property type="match status" value="12"/>
</dbReference>
<keyword evidence="7 13" id="KW-0106">Calcium</keyword>
<evidence type="ECO:0000256" key="14">
    <source>
        <dbReference type="RuleBase" id="RU003318"/>
    </source>
</evidence>
<reference evidence="19" key="1">
    <citation type="submission" date="2023-10" db="EMBL/GenBank/DDBJ databases">
        <title>Genome assemblies of two species of porcelain crab, Petrolisthes cinctipes and Petrolisthes manimaculis (Anomura: Porcellanidae).</title>
        <authorList>
            <person name="Angst P."/>
        </authorList>
    </citation>
    <scope>NUCLEOTIDE SEQUENCE</scope>
    <source>
        <strain evidence="19">PB745_01</strain>
        <tissue evidence="19">Gill</tissue>
    </source>
</reference>
<feature type="domain" description="Cadherin" evidence="18">
    <location>
        <begin position="216"/>
        <end position="320"/>
    </location>
</feature>
<dbReference type="PANTHER" id="PTHR24026">
    <property type="entry name" value="FAT ATYPICAL CADHERIN-RELATED"/>
    <property type="match status" value="1"/>
</dbReference>
<feature type="domain" description="Cadherin" evidence="18">
    <location>
        <begin position="1691"/>
        <end position="1791"/>
    </location>
</feature>
<evidence type="ECO:0000256" key="11">
    <source>
        <dbReference type="ARBA" id="ARBA00023157"/>
    </source>
</evidence>
<dbReference type="FunFam" id="2.60.40.60:FF:000092">
    <property type="entry name" value="Protocadherin 8"/>
    <property type="match status" value="1"/>
</dbReference>
<dbReference type="FunFam" id="2.60.40.60:FF:000134">
    <property type="entry name" value="protocadherin Fat 4"/>
    <property type="match status" value="1"/>
</dbReference>
<feature type="domain" description="Cadherin" evidence="18">
    <location>
        <begin position="1165"/>
        <end position="1267"/>
    </location>
</feature>
<dbReference type="CDD" id="cd11304">
    <property type="entry name" value="Cadherin_repeat"/>
    <property type="match status" value="22"/>
</dbReference>
<dbReference type="GO" id="GO:0005886">
    <property type="term" value="C:plasma membrane"/>
    <property type="evidence" value="ECO:0007669"/>
    <property type="project" value="UniProtKB-SubCell"/>
</dbReference>
<keyword evidence="4 14" id="KW-0812">Transmembrane</keyword>
<evidence type="ECO:0000256" key="9">
    <source>
        <dbReference type="ARBA" id="ARBA00022989"/>
    </source>
</evidence>
<feature type="domain" description="Cadherin" evidence="18">
    <location>
        <begin position="2212"/>
        <end position="2317"/>
    </location>
</feature>
<feature type="domain" description="Cadherin" evidence="18">
    <location>
        <begin position="530"/>
        <end position="632"/>
    </location>
</feature>
<evidence type="ECO:0000256" key="3">
    <source>
        <dbReference type="ARBA" id="ARBA00022536"/>
    </source>
</evidence>
<dbReference type="Pfam" id="PF00028">
    <property type="entry name" value="Cadherin"/>
    <property type="match status" value="22"/>
</dbReference>
<evidence type="ECO:0000256" key="13">
    <source>
        <dbReference type="PROSITE-ProRule" id="PRU00043"/>
    </source>
</evidence>
<feature type="domain" description="Cadherin" evidence="18">
    <location>
        <begin position="321"/>
        <end position="424"/>
    </location>
</feature>
<dbReference type="FunFam" id="2.60.40.60:FF:000104">
    <property type="entry name" value="cadherin-23 isoform X1"/>
    <property type="match status" value="1"/>
</dbReference>
<keyword evidence="12" id="KW-0325">Glycoprotein</keyword>
<dbReference type="InterPro" id="IPR015919">
    <property type="entry name" value="Cadherin-like_sf"/>
</dbReference>
<feature type="compositionally biased region" description="Low complexity" evidence="16">
    <location>
        <begin position="2414"/>
        <end position="2428"/>
    </location>
</feature>
<feature type="domain" description="Cadherin" evidence="18">
    <location>
        <begin position="1586"/>
        <end position="1691"/>
    </location>
</feature>
<dbReference type="FunFam" id="2.60.40.60:FF:000020">
    <property type="entry name" value="Dachsous cadherin-related 1b"/>
    <property type="match status" value="8"/>
</dbReference>
<keyword evidence="10 17" id="KW-0472">Membrane</keyword>
<dbReference type="PANTHER" id="PTHR24026:SF126">
    <property type="entry name" value="PROTOCADHERIN FAT 4"/>
    <property type="match status" value="1"/>
</dbReference>
<dbReference type="FunFam" id="2.60.40.60:FF:000353">
    <property type="entry name" value="Dachsous, isoform B"/>
    <property type="match status" value="1"/>
</dbReference>
<dbReference type="PRINTS" id="PR00205">
    <property type="entry name" value="CADHERIN"/>
</dbReference>
<feature type="transmembrane region" description="Helical" evidence="17">
    <location>
        <begin position="2326"/>
        <end position="2352"/>
    </location>
</feature>
<evidence type="ECO:0000259" key="18">
    <source>
        <dbReference type="PROSITE" id="PS50268"/>
    </source>
</evidence>
<evidence type="ECO:0000256" key="2">
    <source>
        <dbReference type="ARBA" id="ARBA00022475"/>
    </source>
</evidence>
<dbReference type="GO" id="GO:0048589">
    <property type="term" value="P:developmental growth"/>
    <property type="evidence" value="ECO:0007669"/>
    <property type="project" value="UniProtKB-ARBA"/>
</dbReference>
<feature type="domain" description="Cadherin" evidence="18">
    <location>
        <begin position="1897"/>
        <end position="2002"/>
    </location>
</feature>
<keyword evidence="2" id="KW-1003">Cell membrane</keyword>
<dbReference type="SUPFAM" id="SSF49313">
    <property type="entry name" value="Cadherin-like"/>
    <property type="match status" value="22"/>
</dbReference>
<dbReference type="FunFam" id="2.60.40.60:FF:000058">
    <property type="entry name" value="FAT atypical cadherin 3"/>
    <property type="match status" value="1"/>
</dbReference>
<dbReference type="Gene3D" id="4.10.900.10">
    <property type="entry name" value="TCF3-CBD (Catenin binding domain)"/>
    <property type="match status" value="1"/>
</dbReference>
<keyword evidence="5" id="KW-0732">Signal</keyword>
<dbReference type="FunFam" id="2.60.40.60:FF:000135">
    <property type="entry name" value="cadherin-23 isoform X1"/>
    <property type="match status" value="1"/>
</dbReference>
<dbReference type="GO" id="GO:0009887">
    <property type="term" value="P:animal organ morphogenesis"/>
    <property type="evidence" value="ECO:0007669"/>
    <property type="project" value="UniProtKB-ARBA"/>
</dbReference>
<keyword evidence="11" id="KW-1015">Disulfide bond</keyword>
<dbReference type="FunFam" id="2.60.40.60:FF:000226">
    <property type="entry name" value="Dachsous, isoform B"/>
    <property type="match status" value="1"/>
</dbReference>
<feature type="domain" description="Cadherin" evidence="18">
    <location>
        <begin position="2117"/>
        <end position="2211"/>
    </location>
</feature>
<dbReference type="PROSITE" id="PS50268">
    <property type="entry name" value="CADHERIN_2"/>
    <property type="match status" value="22"/>
</dbReference>
<dbReference type="FunFam" id="2.60.40.60:FF:000100">
    <property type="entry name" value="protocadherin Fat 2"/>
    <property type="match status" value="1"/>
</dbReference>
<keyword evidence="6" id="KW-0677">Repeat</keyword>
<evidence type="ECO:0000256" key="5">
    <source>
        <dbReference type="ARBA" id="ARBA00022729"/>
    </source>
</evidence>
<evidence type="ECO:0000256" key="1">
    <source>
        <dbReference type="ARBA" id="ARBA00004167"/>
    </source>
</evidence>
<evidence type="ECO:0000256" key="12">
    <source>
        <dbReference type="ARBA" id="ARBA00023180"/>
    </source>
</evidence>
<evidence type="ECO:0000256" key="6">
    <source>
        <dbReference type="ARBA" id="ARBA00022737"/>
    </source>
</evidence>
<comment type="subcellular location">
    <subcellularLocation>
        <location evidence="14">Cell membrane</location>
        <topology evidence="14">Single-pass type I membrane protein</topology>
    </subcellularLocation>
    <subcellularLocation>
        <location evidence="1">Membrane</location>
        <topology evidence="1">Single-pass membrane protein</topology>
    </subcellularLocation>
</comment>
<feature type="domain" description="Cadherin" evidence="18">
    <location>
        <begin position="29"/>
        <end position="111"/>
    </location>
</feature>
<evidence type="ECO:0000256" key="8">
    <source>
        <dbReference type="ARBA" id="ARBA00022889"/>
    </source>
</evidence>
<dbReference type="Proteomes" id="UP001286313">
    <property type="component" value="Unassembled WGS sequence"/>
</dbReference>
<feature type="domain" description="Cadherin" evidence="18">
    <location>
        <begin position="634"/>
        <end position="741"/>
    </location>
</feature>
<feature type="domain" description="Cadherin" evidence="18">
    <location>
        <begin position="1268"/>
        <end position="1372"/>
    </location>
</feature>
<dbReference type="GO" id="GO:0007156">
    <property type="term" value="P:homophilic cell adhesion via plasma membrane adhesion molecules"/>
    <property type="evidence" value="ECO:0007669"/>
    <property type="project" value="InterPro"/>
</dbReference>
<feature type="domain" description="Cadherin" evidence="18">
    <location>
        <begin position="848"/>
        <end position="955"/>
    </location>
</feature>
<dbReference type="FunFam" id="2.60.40.60:FF:000116">
    <property type="entry name" value="Dachsous cadherin-related 2"/>
    <property type="match status" value="1"/>
</dbReference>
<keyword evidence="3" id="KW-0245">EGF-like domain</keyword>
<feature type="domain" description="Cadherin" evidence="18">
    <location>
        <begin position="112"/>
        <end position="215"/>
    </location>
</feature>
<evidence type="ECO:0000313" key="20">
    <source>
        <dbReference type="Proteomes" id="UP001286313"/>
    </source>
</evidence>
<dbReference type="FunFam" id="2.60.40.60:FF:000039">
    <property type="entry name" value="FAT atypical cadherin 3"/>
    <property type="match status" value="1"/>
</dbReference>
<feature type="region of interest" description="Disordered" evidence="16">
    <location>
        <begin position="2653"/>
        <end position="2754"/>
    </location>
</feature>
<organism evidence="19 20">
    <name type="scientific">Petrolisthes cinctipes</name>
    <name type="common">Flat porcelain crab</name>
    <dbReference type="NCBI Taxonomy" id="88211"/>
    <lineage>
        <taxon>Eukaryota</taxon>
        <taxon>Metazoa</taxon>
        <taxon>Ecdysozoa</taxon>
        <taxon>Arthropoda</taxon>
        <taxon>Crustacea</taxon>
        <taxon>Multicrustacea</taxon>
        <taxon>Malacostraca</taxon>
        <taxon>Eumalacostraca</taxon>
        <taxon>Eucarida</taxon>
        <taxon>Decapoda</taxon>
        <taxon>Pleocyemata</taxon>
        <taxon>Anomura</taxon>
        <taxon>Galatheoidea</taxon>
        <taxon>Porcellanidae</taxon>
        <taxon>Petrolisthes</taxon>
    </lineage>
</organism>
<dbReference type="InterPro" id="IPR000233">
    <property type="entry name" value="Cadherin_Y-type_LIR"/>
</dbReference>
<feature type="domain" description="Cadherin" evidence="18">
    <location>
        <begin position="2003"/>
        <end position="2108"/>
    </location>
</feature>
<gene>
    <name evidence="19" type="ORF">Pcinc_022904</name>
</gene>
<keyword evidence="8 14" id="KW-0130">Cell adhesion</keyword>
<evidence type="ECO:0000313" key="19">
    <source>
        <dbReference type="EMBL" id="KAK3872001.1"/>
    </source>
</evidence>
<sequence>MQDRGGQNWVGQDETRTGLERKEGLIWAVSATDPDCGVNAMVNYTIGDGFKRFKEFEIRPVTGDICISGLLDHETRAVYEFPVVATDRGGLSTTAAVKIQLLDVNDNKPTFYPQQYNVSLREQHTFSSPVVVVVATDKDADVYGQVTYEIMSGNDAGIFHINDKTGEIFVMRALSKATPMYHISVSARDGGGLRSTVDAEVAISVIDTNHEPPIFEKPRYTFGADENVRQGSSVGTVNAVSSSRAAGGGEVRYNIYSGDPNGYFSIDSLTGVLSTRSSLDHEGHPFVLLNVLATAGNPPTYGHTQVNVSIYDVNDNAPEFDVGTVKISVRENAVLNEAIYAAHATDHDSGANGVVTYSLVQNPGNMFLIDESQGILMLAEELDYEDVQKYTLVIGAQDKGHPRLASNLTVNLEVQDVNDNPPVFDKTTYTVSVLESLPANSQFLQVTAHDRDTGNNARLTYTIKEKEYENVFGVFPNSGSLYLKEVLDRETRDRYVLTVVATDNGTPVSTASTTVTITVLDANDNTPTFSRQVYEFTVEENLGSGAVVGSVSAEDRDLGNNASLRFSLHPADGSFQINPTTGEIVTRVALDRELKAVYEVTAEVQDEGRPPRHTRATVRVLVTDVNDNSPTFIEPREPSVSVREEQPAGTEVLQVRATDRDEGNNASITYSFITTNDNDDDGAFNINPSTGIITTTKVLDHEAQQVYRVTVLASDQGNPPRNVTQVIQIEVLDLNDNRPTFPASSMVFKVKEGVKVGEEVGSVMAVDRDGGENGRITYTILTGNTYGTFDINKTTGQMFTARQVDYELATEYMMQVKAVDSSAINPQSSIINVKIEVQDENDQSPIFKDDPVLFSISENTPIGTPVWNFTATDMDSGDNGYVQYSLTQQRPKKVFKLDTTTGMLTLMGPLDHEEHREFTLVVTASDQPRDETHRRQASVTARILIEDYNDNSPKFVSRSRVDIMEDEPQGYPVLHIIATDEDSRDNGRVTYIISSGNEDGSFDLDYETGILRIVKVLDRERATEYRLNVTASDHGQPSRSATQVIEVFVEDVNDNPPKFSQELYRANVSEGAPPGTSVIRVTASDKDYGTNSNLTYIIPAGIGDNKFRINPATGDIHTMATLDREEKDQYTLTVYVRDGSFPAQYDTASVLVTLTDINDHSPEFRDSCYPLRVPENTDLSVIHTVLATDRDAGLNGQVRYSITDGNINNKFSIESSTGKLSSRPLDREAQAKYFLVITAEDRAQNALQGICNITITVEDQNDNDPKFSQNRYTATLQEAAPPNTVVLTVRATDEDHSENARITYSLSNETQWLFKIDNETGIITTAGHFDREKQSVYTFEVRATDGGRYDARSEKAQVQITITDVNDNKPVFTQYPFTVELPVYSQPGQELLKVTATDKDEGVNAEIVYSLVDEPANSKFRINPETGVVTATSQLGLESGHLFHLEVVAHDRGRPPQSSTGLVEIRVGDASSSTTLHFKNSSYTAELGENAPAGSDVVQVAAVRSDSRRHRIVYSFGSGNEDNIFEINSNNGLIRVRDPKRLDYETLPQLRLIIVAQAEGGDVPLYAYTSVLITLVDRNDNAPRFTQDRYISSVWEGYNKGAYVMQVSATDDDTGTNANVVYHIVDGNHDNAFVIDPPFSGIVKTNIVLDREIRDAYKLTIIATDEGVPQLTGTCTLRINIVDANDNQPTFPPHSIVQVSEGSEVGTVITTITANDVDTNPAITYNFASTGNPHNMFSIDRFSGKITLARPLDHETRAEYNLQVEASDTSHVATTSITVKVVDENDNPPVFTHQAYQVALPELSRPGTSVIRVNATDADAGKNSRVSYSLGSSSDAGFYISERTGVIYTNSSVHYNPRHPVIQLVVTARDGGRPSMAAVAAVRIQVTDVNDNAPKFSREDYTAHVSEDAPRGHLVTRVSASDMDESRRNRNIDYQLVAGNELGAFQITSSTGEILLVKPLDREEVAEFRLVAMATDRGRPARNTTTEVVITVDDINDHAPVFNQSQYAVTVSESLGVGESVLQVSAKDDDAGDNARVSYDITSGNDHQVFALDSETGVITLREALDFDTMAEYRFIVRATDGSRHHPLSALATVLITLQDENDNAPKFPVDKYLEFVAENSPIGTSVFTAHANDADKGQYGALNYSIPGGKDMDKFSINYSTGVVVTKAIFDYEVKQAYSFLLRAVDAGGKSSVVTVQVNVESQDEFAPEFLERTYYFPVPTNMEAGMVVGRVEATDKDGGPDGRVVYSLRTSSSIFKINRTSGEITVRQSGLQEEGPTRLEVMATSGLVGSLRAVAVAEINVGGRNGTWNNTSPATKGGHDSGGLATWAIGLLIALIFLVLIFGGAFLFLYRRNLRARKTVMADQFDNSFDTIDIRPSPPAPADLSQYPPRYNDLPHYDHHGERSHHHGNTTSEMSEQSQSASSGRGSADDNEDVEDEEIRMINEGPLIQQQKLRERLGLPDSGIRDDDNMSDVSVHNTQEYLARLGIDTTKSESTKGSQDLAHSMESMHMFDDEGGGEADGMDISNLIYAKLNEVTPEEDSSIMDGTRAFGFGDESQPSMTGSLSSIVHSEEELQGSYNWDYLLDWGPQYQPLAHVFSEIARLKDDSAPNYSREPTKKMLNPQVKTIPPPLLTSVAPRSIAPVALSSVRTSQLTLPSLPRSPISHESSFTSPAMSPSFSPSLSPLATRSPSISPLMTPGSVSVSHATSSAAAATAQTSATSTPHHGRPVGQRPGPAGLMAGASSGSETELRI</sequence>
<comment type="caution">
    <text evidence="19">The sequence shown here is derived from an EMBL/GenBank/DDBJ whole genome shotgun (WGS) entry which is preliminary data.</text>
</comment>
<dbReference type="Pfam" id="PF01049">
    <property type="entry name" value="CADH_Y-type_LIR"/>
    <property type="match status" value="1"/>
</dbReference>
<dbReference type="InterPro" id="IPR020894">
    <property type="entry name" value="Cadherin_CS"/>
</dbReference>
<dbReference type="FunFam" id="2.60.40.60:FF:000140">
    <property type="entry name" value="Dachsous cadherin-related 1"/>
    <property type="match status" value="1"/>
</dbReference>
<feature type="domain" description="Cadherin" evidence="18">
    <location>
        <begin position="955"/>
        <end position="1059"/>
    </location>
</feature>
<feature type="compositionally biased region" description="Polar residues" evidence="16">
    <location>
        <begin position="2745"/>
        <end position="2754"/>
    </location>
</feature>
<dbReference type="GO" id="GO:0048731">
    <property type="term" value="P:system development"/>
    <property type="evidence" value="ECO:0007669"/>
    <property type="project" value="UniProtKB-ARBA"/>
</dbReference>
<protein>
    <recommendedName>
        <fullName evidence="18">Cadherin domain-containing protein</fullName>
    </recommendedName>
</protein>
<dbReference type="InterPro" id="IPR002126">
    <property type="entry name" value="Cadherin-like_dom"/>
</dbReference>
<dbReference type="EMBL" id="JAWQEG010002437">
    <property type="protein sequence ID" value="KAK3872001.1"/>
    <property type="molecule type" value="Genomic_DNA"/>
</dbReference>
<keyword evidence="9 17" id="KW-1133">Transmembrane helix</keyword>
<keyword evidence="20" id="KW-1185">Reference proteome</keyword>
<dbReference type="GO" id="GO:0001736">
    <property type="term" value="P:establishment of planar polarity"/>
    <property type="evidence" value="ECO:0007669"/>
    <property type="project" value="UniProtKB-ARBA"/>
</dbReference>
<evidence type="ECO:0000256" key="10">
    <source>
        <dbReference type="ARBA" id="ARBA00023136"/>
    </source>
</evidence>
<dbReference type="InterPro" id="IPR027397">
    <property type="entry name" value="Catenin-bd_sf"/>
</dbReference>
<feature type="domain" description="Cadherin" evidence="18">
    <location>
        <begin position="1792"/>
        <end position="1896"/>
    </location>
</feature>
<proteinExistence type="predicted"/>
<comment type="function">
    <text evidence="15">Cadherins are calcium-dependent cell adhesion proteins.</text>
</comment>
<evidence type="ECO:0000256" key="7">
    <source>
        <dbReference type="ARBA" id="ARBA00022837"/>
    </source>
</evidence>
<feature type="domain" description="Cadherin" evidence="18">
    <location>
        <begin position="425"/>
        <end position="529"/>
    </location>
</feature>
<evidence type="ECO:0000256" key="16">
    <source>
        <dbReference type="SAM" id="MobiDB-lite"/>
    </source>
</evidence>
<feature type="domain" description="Cadherin" evidence="18">
    <location>
        <begin position="1479"/>
        <end position="1585"/>
    </location>
</feature>
<evidence type="ECO:0000256" key="4">
    <source>
        <dbReference type="ARBA" id="ARBA00022692"/>
    </source>
</evidence>
<feature type="domain" description="Cadherin" evidence="18">
    <location>
        <begin position="742"/>
        <end position="847"/>
    </location>
</feature>
<evidence type="ECO:0000256" key="17">
    <source>
        <dbReference type="SAM" id="Phobius"/>
    </source>
</evidence>
<feature type="compositionally biased region" description="Low complexity" evidence="16">
    <location>
        <begin position="2669"/>
        <end position="2689"/>
    </location>
</feature>
<dbReference type="FunFam" id="2.60.40.60:FF:000081">
    <property type="entry name" value="protocadherin Fat 4"/>
    <property type="match status" value="1"/>
</dbReference>
<dbReference type="GO" id="GO:0005509">
    <property type="term" value="F:calcium ion binding"/>
    <property type="evidence" value="ECO:0007669"/>
    <property type="project" value="UniProtKB-UniRule"/>
</dbReference>
<evidence type="ECO:0000256" key="15">
    <source>
        <dbReference type="RuleBase" id="RU004357"/>
    </source>
</evidence>
<name>A0AAE1KD10_PETCI</name>
<feature type="region of interest" description="Disordered" evidence="16">
    <location>
        <begin position="2371"/>
        <end position="2437"/>
    </location>
</feature>
<dbReference type="Gene3D" id="2.60.40.60">
    <property type="entry name" value="Cadherins"/>
    <property type="match status" value="22"/>
</dbReference>
<feature type="domain" description="Cadherin" evidence="18">
    <location>
        <begin position="1373"/>
        <end position="1478"/>
    </location>
</feature>
<feature type="domain" description="Cadherin" evidence="18">
    <location>
        <begin position="1060"/>
        <end position="1164"/>
    </location>
</feature>
<dbReference type="SMART" id="SM00112">
    <property type="entry name" value="CA"/>
    <property type="match status" value="22"/>
</dbReference>
<dbReference type="GO" id="GO:0007163">
    <property type="term" value="P:establishment or maintenance of cell polarity"/>
    <property type="evidence" value="ECO:0007669"/>
    <property type="project" value="UniProtKB-ARBA"/>
</dbReference>
<accession>A0AAE1KD10</accession>